<reference evidence="1 2" key="1">
    <citation type="submission" date="2017-02" db="EMBL/GenBank/DDBJ databases">
        <authorList>
            <person name="Peterson S.W."/>
        </authorList>
    </citation>
    <scope>NUCLEOTIDE SEQUENCE [LARGE SCALE GENOMIC DNA]</scope>
    <source>
        <strain evidence="1 2">ATCC BAA-1030</strain>
    </source>
</reference>
<name>A0A1T4R7M2_9ENTE</name>
<protein>
    <submittedName>
        <fullName evidence="1">Abortive infection bacteriophage resistance protein</fullName>
    </submittedName>
</protein>
<accession>A0A1T4R7M2</accession>
<keyword evidence="2" id="KW-1185">Reference proteome</keyword>
<evidence type="ECO:0000313" key="2">
    <source>
        <dbReference type="Proteomes" id="UP000190328"/>
    </source>
</evidence>
<dbReference type="Proteomes" id="UP000190328">
    <property type="component" value="Unassembled WGS sequence"/>
</dbReference>
<dbReference type="InterPro" id="IPR017034">
    <property type="entry name" value="Abi_system_AbiD/AbiF"/>
</dbReference>
<dbReference type="EMBL" id="FUXI01000040">
    <property type="protein sequence ID" value="SKA11688.1"/>
    <property type="molecule type" value="Genomic_DNA"/>
</dbReference>
<dbReference type="Pfam" id="PF07751">
    <property type="entry name" value="Abi_2"/>
    <property type="match status" value="1"/>
</dbReference>
<gene>
    <name evidence="1" type="ORF">SAMN02745116_02461</name>
</gene>
<dbReference type="RefSeq" id="WP_159443325.1">
    <property type="nucleotide sequence ID" value="NZ_FUXI01000040.1"/>
</dbReference>
<dbReference type="AlphaFoldDB" id="A0A1T4R7M2"/>
<dbReference type="InterPro" id="IPR011664">
    <property type="entry name" value="Abi_system_AbiD/AbiF-like"/>
</dbReference>
<dbReference type="OrthoDB" id="5363652at2"/>
<dbReference type="PIRSF" id="PIRSF034934">
    <property type="entry name" value="AbiF_AbiD"/>
    <property type="match status" value="1"/>
</dbReference>
<evidence type="ECO:0000313" key="1">
    <source>
        <dbReference type="EMBL" id="SKA11688.1"/>
    </source>
</evidence>
<sequence>MEKTMKPFKSHKEQVQILIERGLEIQDQAFAESVLSNLNYYMLSGYLYPFKNRSTERFSADVTFEEILNLYYFDAEMRSALLFAVNHIEQRLKSVIAYNIAEEYPDNPLIYENKNFFKNQNEHEKFITSFNAFVQHNSTIPFVEHHIKNYGGHFPIWVASELFTLGNIKFLYRNLPNKLRRKVSSTFDISPDVLDSWIDNLRITRNMLAHDRKLYQTTWSKTPKLPKKYRPEKPLGNKLFPQIYLMKLMFPSTTLWSLAFKKIGTVLIDYNSKIKLKDLGFPSNWQELLQ</sequence>
<proteinExistence type="predicted"/>
<organism evidence="1 2">
    <name type="scientific">Pilibacter termitis</name>
    <dbReference type="NCBI Taxonomy" id="263852"/>
    <lineage>
        <taxon>Bacteria</taxon>
        <taxon>Bacillati</taxon>
        <taxon>Bacillota</taxon>
        <taxon>Bacilli</taxon>
        <taxon>Lactobacillales</taxon>
        <taxon>Enterococcaceae</taxon>
        <taxon>Pilibacter</taxon>
    </lineage>
</organism>